<dbReference type="AlphaFoldDB" id="A0AAV2MYB7"/>
<protein>
    <submittedName>
        <fullName evidence="1">Uncharacterized protein</fullName>
    </submittedName>
</protein>
<dbReference type="Proteomes" id="UP001497644">
    <property type="component" value="Unassembled WGS sequence"/>
</dbReference>
<evidence type="ECO:0000313" key="1">
    <source>
        <dbReference type="EMBL" id="CAL1672069.1"/>
    </source>
</evidence>
<proteinExistence type="predicted"/>
<dbReference type="EMBL" id="CAXIPU020000446">
    <property type="protein sequence ID" value="CAL1672069.1"/>
    <property type="molecule type" value="Genomic_DNA"/>
</dbReference>
<evidence type="ECO:0000313" key="2">
    <source>
        <dbReference type="Proteomes" id="UP001497644"/>
    </source>
</evidence>
<sequence length="68" mass="8605">MSTGRENQRRNRNTKDIVEMLKKKRERKKNKKQEEWVFRNRKVILRSPSKKKTRQRIERLREEIKRRA</sequence>
<name>A0AAV2MYB7_9HYME</name>
<gene>
    <name evidence="1" type="ORF">LPLAT_LOCUS5476</name>
</gene>
<keyword evidence="2" id="KW-1185">Reference proteome</keyword>
<reference evidence="1" key="1">
    <citation type="submission" date="2024-04" db="EMBL/GenBank/DDBJ databases">
        <authorList>
            <consortium name="Molecular Ecology Group"/>
        </authorList>
    </citation>
    <scope>NUCLEOTIDE SEQUENCE</scope>
</reference>
<comment type="caution">
    <text evidence="1">The sequence shown here is derived from an EMBL/GenBank/DDBJ whole genome shotgun (WGS) entry which is preliminary data.</text>
</comment>
<organism evidence="1 2">
    <name type="scientific">Lasius platythorax</name>
    <dbReference type="NCBI Taxonomy" id="488582"/>
    <lineage>
        <taxon>Eukaryota</taxon>
        <taxon>Metazoa</taxon>
        <taxon>Ecdysozoa</taxon>
        <taxon>Arthropoda</taxon>
        <taxon>Hexapoda</taxon>
        <taxon>Insecta</taxon>
        <taxon>Pterygota</taxon>
        <taxon>Neoptera</taxon>
        <taxon>Endopterygota</taxon>
        <taxon>Hymenoptera</taxon>
        <taxon>Apocrita</taxon>
        <taxon>Aculeata</taxon>
        <taxon>Formicoidea</taxon>
        <taxon>Formicidae</taxon>
        <taxon>Formicinae</taxon>
        <taxon>Lasius</taxon>
        <taxon>Lasius</taxon>
    </lineage>
</organism>
<accession>A0AAV2MYB7</accession>